<evidence type="ECO:0000313" key="1">
    <source>
        <dbReference type="EMBL" id="RCS51833.1"/>
    </source>
</evidence>
<gene>
    <name evidence="1" type="ORF">DTL42_09730</name>
</gene>
<sequence length="118" mass="12815">MSTSVCLGVEEIHVLLAGQMEPSLLSEAEQHLSACDHCRAKLENQIGDSLWWGEAERSLRSAENNQAEVSGNEPPNVAWLELLGPTDDPDFLGRIGPYEIVGLLGQGGHGNGFQEFRS</sequence>
<dbReference type="AlphaFoldDB" id="A0A368KSG9"/>
<evidence type="ECO:0000313" key="2">
    <source>
        <dbReference type="Proteomes" id="UP000253562"/>
    </source>
</evidence>
<organism evidence="1 2">
    <name type="scientific">Bremerella cremea</name>
    <dbReference type="NCBI Taxonomy" id="1031537"/>
    <lineage>
        <taxon>Bacteria</taxon>
        <taxon>Pseudomonadati</taxon>
        <taxon>Planctomycetota</taxon>
        <taxon>Planctomycetia</taxon>
        <taxon>Pirellulales</taxon>
        <taxon>Pirellulaceae</taxon>
        <taxon>Bremerella</taxon>
    </lineage>
</organism>
<protein>
    <recommendedName>
        <fullName evidence="3">Zinc-finger domain-containing protein</fullName>
    </recommendedName>
</protein>
<name>A0A368KSG9_9BACT</name>
<proteinExistence type="predicted"/>
<dbReference type="EMBL" id="QPEX01000017">
    <property type="protein sequence ID" value="RCS51833.1"/>
    <property type="molecule type" value="Genomic_DNA"/>
</dbReference>
<comment type="caution">
    <text evidence="1">The sequence shown here is derived from an EMBL/GenBank/DDBJ whole genome shotgun (WGS) entry which is preliminary data.</text>
</comment>
<reference evidence="1 2" key="1">
    <citation type="submission" date="2018-07" db="EMBL/GenBank/DDBJ databases">
        <title>Comparative genomes isolates from brazilian mangrove.</title>
        <authorList>
            <person name="De Araujo J.E."/>
            <person name="Taketani R.G."/>
            <person name="Silva M.C.P."/>
            <person name="Lourenco M.V."/>
            <person name="Oliveira V.M."/>
            <person name="Andreote F.D."/>
        </authorList>
    </citation>
    <scope>NUCLEOTIDE SEQUENCE [LARGE SCALE GENOMIC DNA]</scope>
    <source>
        <strain evidence="1 2">HEX PRIS-MGV</strain>
    </source>
</reference>
<evidence type="ECO:0008006" key="3">
    <source>
        <dbReference type="Google" id="ProtNLM"/>
    </source>
</evidence>
<dbReference type="Proteomes" id="UP000253562">
    <property type="component" value="Unassembled WGS sequence"/>
</dbReference>
<accession>A0A368KSG9</accession>